<dbReference type="PANTHER" id="PTHR18895:SF74">
    <property type="entry name" value="MTRF1L RELEASE FACTOR GLUTAMINE METHYLTRANSFERASE"/>
    <property type="match status" value="1"/>
</dbReference>
<keyword evidence="7" id="KW-0689">Ribosomal protein</keyword>
<dbReference type="GO" id="GO:0003676">
    <property type="term" value="F:nucleic acid binding"/>
    <property type="evidence" value="ECO:0007669"/>
    <property type="project" value="InterPro"/>
</dbReference>
<reference evidence="7" key="1">
    <citation type="submission" date="2019-08" db="EMBL/GenBank/DDBJ databases">
        <authorList>
            <person name="Kucharzyk K."/>
            <person name="Murdoch R.W."/>
            <person name="Higgins S."/>
            <person name="Loffler F."/>
        </authorList>
    </citation>
    <scope>NUCLEOTIDE SEQUENCE</scope>
</reference>
<gene>
    <name evidence="7" type="primary">prmB_2</name>
    <name evidence="7" type="ORF">SDC9_160263</name>
</gene>
<dbReference type="CDD" id="cd02440">
    <property type="entry name" value="AdoMet_MTases"/>
    <property type="match status" value="1"/>
</dbReference>
<evidence type="ECO:0000259" key="6">
    <source>
        <dbReference type="Pfam" id="PF05175"/>
    </source>
</evidence>
<evidence type="ECO:0000256" key="1">
    <source>
        <dbReference type="ARBA" id="ARBA00012771"/>
    </source>
</evidence>
<evidence type="ECO:0000256" key="2">
    <source>
        <dbReference type="ARBA" id="ARBA00022603"/>
    </source>
</evidence>
<keyword evidence="2 7" id="KW-0489">Methyltransferase</keyword>
<dbReference type="PANTHER" id="PTHR18895">
    <property type="entry name" value="HEMK METHYLTRANSFERASE"/>
    <property type="match status" value="1"/>
</dbReference>
<dbReference type="InterPro" id="IPR050320">
    <property type="entry name" value="N5-glutamine_MTase"/>
</dbReference>
<dbReference type="FunFam" id="3.40.50.150:FF:000053">
    <property type="entry name" value="Release factor glutamine methyltransferase"/>
    <property type="match status" value="1"/>
</dbReference>
<dbReference type="InterPro" id="IPR007848">
    <property type="entry name" value="Small_mtfrase_dom"/>
</dbReference>
<keyword evidence="3 7" id="KW-0808">Transferase</keyword>
<keyword evidence="4" id="KW-0949">S-adenosyl-L-methionine</keyword>
<dbReference type="EMBL" id="VSSQ01059370">
    <property type="protein sequence ID" value="MPN12943.1"/>
    <property type="molecule type" value="Genomic_DNA"/>
</dbReference>
<dbReference type="AlphaFoldDB" id="A0A645FL61"/>
<keyword evidence="7" id="KW-0687">Ribonucleoprotein</keyword>
<dbReference type="EC" id="2.1.1.297" evidence="1"/>
<dbReference type="PROSITE" id="PS00092">
    <property type="entry name" value="N6_MTASE"/>
    <property type="match status" value="1"/>
</dbReference>
<comment type="catalytic activity">
    <reaction evidence="5">
        <text>L-glutaminyl-[peptide chain release factor] + S-adenosyl-L-methionine = N(5)-methyl-L-glutaminyl-[peptide chain release factor] + S-adenosyl-L-homocysteine + H(+)</text>
        <dbReference type="Rhea" id="RHEA:42896"/>
        <dbReference type="Rhea" id="RHEA-COMP:10271"/>
        <dbReference type="Rhea" id="RHEA-COMP:10272"/>
        <dbReference type="ChEBI" id="CHEBI:15378"/>
        <dbReference type="ChEBI" id="CHEBI:30011"/>
        <dbReference type="ChEBI" id="CHEBI:57856"/>
        <dbReference type="ChEBI" id="CHEBI:59789"/>
        <dbReference type="ChEBI" id="CHEBI:61891"/>
        <dbReference type="EC" id="2.1.1.297"/>
    </reaction>
</comment>
<sequence length="227" mass="24570">MPVAYITGHKEFMGLDFRVAPAVLIPRPDTEILVEAVLQKLQGVSPVQVLDLGTGSGAIIVSLVANLPAAQGIAVDISEEALAIARSNAEKHQVESRLTFYRGDLYQPVTGHTFDAIVSNPPYIPDMDIRELTPEVRQEPRLALAGGPDGLDFYRRIVHEADAYLKPGGFVAVEVGIHQAQAVAALAQDKPGLTFDSMIKDYGGIERVVIFTKSQEVHRADSILSCE</sequence>
<organism evidence="7">
    <name type="scientific">bioreactor metagenome</name>
    <dbReference type="NCBI Taxonomy" id="1076179"/>
    <lineage>
        <taxon>unclassified sequences</taxon>
        <taxon>metagenomes</taxon>
        <taxon>ecological metagenomes</taxon>
    </lineage>
</organism>
<dbReference type="InterPro" id="IPR002052">
    <property type="entry name" value="DNA_methylase_N6_adenine_CS"/>
</dbReference>
<evidence type="ECO:0000313" key="7">
    <source>
        <dbReference type="EMBL" id="MPN12943.1"/>
    </source>
</evidence>
<evidence type="ECO:0000256" key="3">
    <source>
        <dbReference type="ARBA" id="ARBA00022679"/>
    </source>
</evidence>
<feature type="domain" description="Methyltransferase small" evidence="6">
    <location>
        <begin position="31"/>
        <end position="127"/>
    </location>
</feature>
<dbReference type="InterPro" id="IPR019874">
    <property type="entry name" value="RF_methyltr_PrmC"/>
</dbReference>
<dbReference type="InterPro" id="IPR029063">
    <property type="entry name" value="SAM-dependent_MTases_sf"/>
</dbReference>
<comment type="caution">
    <text evidence="7">The sequence shown here is derived from an EMBL/GenBank/DDBJ whole genome shotgun (WGS) entry which is preliminary data.</text>
</comment>
<dbReference type="InterPro" id="IPR004556">
    <property type="entry name" value="HemK-like"/>
</dbReference>
<dbReference type="NCBIfam" id="TIGR00536">
    <property type="entry name" value="hemK_fam"/>
    <property type="match status" value="1"/>
</dbReference>
<protein>
    <recommendedName>
        <fullName evidence="1">peptide chain release factor N(5)-glutamine methyltransferase</fullName>
        <ecNumber evidence="1">2.1.1.297</ecNumber>
    </recommendedName>
</protein>
<evidence type="ECO:0000256" key="4">
    <source>
        <dbReference type="ARBA" id="ARBA00022691"/>
    </source>
</evidence>
<dbReference type="SUPFAM" id="SSF53335">
    <property type="entry name" value="S-adenosyl-L-methionine-dependent methyltransferases"/>
    <property type="match status" value="1"/>
</dbReference>
<dbReference type="GO" id="GO:0102559">
    <property type="term" value="F:peptide chain release factor N(5)-glutamine methyltransferase activity"/>
    <property type="evidence" value="ECO:0007669"/>
    <property type="project" value="UniProtKB-EC"/>
</dbReference>
<dbReference type="NCBIfam" id="TIGR03534">
    <property type="entry name" value="RF_mod_PrmC"/>
    <property type="match status" value="1"/>
</dbReference>
<dbReference type="Gene3D" id="3.40.50.150">
    <property type="entry name" value="Vaccinia Virus protein VP39"/>
    <property type="match status" value="1"/>
</dbReference>
<accession>A0A645FL61</accession>
<evidence type="ECO:0000256" key="5">
    <source>
        <dbReference type="ARBA" id="ARBA00048391"/>
    </source>
</evidence>
<name>A0A645FL61_9ZZZZ</name>
<dbReference type="Pfam" id="PF05175">
    <property type="entry name" value="MTS"/>
    <property type="match status" value="1"/>
</dbReference>
<dbReference type="GO" id="GO:0005840">
    <property type="term" value="C:ribosome"/>
    <property type="evidence" value="ECO:0007669"/>
    <property type="project" value="UniProtKB-KW"/>
</dbReference>
<proteinExistence type="predicted"/>
<dbReference type="GO" id="GO:0032259">
    <property type="term" value="P:methylation"/>
    <property type="evidence" value="ECO:0007669"/>
    <property type="project" value="UniProtKB-KW"/>
</dbReference>